<dbReference type="CDD" id="cd00093">
    <property type="entry name" value="HTH_XRE"/>
    <property type="match status" value="1"/>
</dbReference>
<dbReference type="EMBL" id="SZPZ01000002">
    <property type="protein sequence ID" value="TKK79190.1"/>
    <property type="molecule type" value="Genomic_DNA"/>
</dbReference>
<proteinExistence type="predicted"/>
<evidence type="ECO:0000313" key="2">
    <source>
        <dbReference type="EMBL" id="TKK79190.1"/>
    </source>
</evidence>
<organism evidence="2 4">
    <name type="scientific">Kribbella jiaozuonensis</name>
    <dbReference type="NCBI Taxonomy" id="2575441"/>
    <lineage>
        <taxon>Bacteria</taxon>
        <taxon>Bacillati</taxon>
        <taxon>Actinomycetota</taxon>
        <taxon>Actinomycetes</taxon>
        <taxon>Propionibacteriales</taxon>
        <taxon>Kribbellaceae</taxon>
        <taxon>Kribbella</taxon>
    </lineage>
</organism>
<sequence>MRDVEAEALDELIAGNVRAARARLRISQQDLADDMGWTRTMVSSLESKSRHIRTGDLVLLCQALKMPLAELLDGAPAEVFKALGLDRRKKP</sequence>
<evidence type="ECO:0000259" key="1">
    <source>
        <dbReference type="PROSITE" id="PS50943"/>
    </source>
</evidence>
<gene>
    <name evidence="3" type="ORF">FDA38_11185</name>
    <name evidence="2" type="ORF">FDA38_12230</name>
</gene>
<evidence type="ECO:0000313" key="3">
    <source>
        <dbReference type="EMBL" id="TKK83260.1"/>
    </source>
</evidence>
<dbReference type="EMBL" id="SZPZ01000001">
    <property type="protein sequence ID" value="TKK83260.1"/>
    <property type="molecule type" value="Genomic_DNA"/>
</dbReference>
<dbReference type="InterPro" id="IPR001387">
    <property type="entry name" value="Cro/C1-type_HTH"/>
</dbReference>
<reference evidence="2 4" key="1">
    <citation type="submission" date="2019-04" db="EMBL/GenBank/DDBJ databases">
        <title>Kribbella sp. NEAU-THZ 27 nov., a novel actinomycete isolated from soil.</title>
        <authorList>
            <person name="Duan L."/>
        </authorList>
    </citation>
    <scope>NUCLEOTIDE SEQUENCE [LARGE SCALE GENOMIC DNA]</scope>
    <source>
        <strain evidence="2">NEAU-THZ 27</strain>
        <strain evidence="4">NEAU-THZ27</strain>
    </source>
</reference>
<dbReference type="SUPFAM" id="SSF47413">
    <property type="entry name" value="lambda repressor-like DNA-binding domains"/>
    <property type="match status" value="1"/>
</dbReference>
<protein>
    <submittedName>
        <fullName evidence="2">Helix-turn-helix transcriptional regulator</fullName>
    </submittedName>
</protein>
<accession>A0A4U3LTQ8</accession>
<dbReference type="GO" id="GO:0003677">
    <property type="term" value="F:DNA binding"/>
    <property type="evidence" value="ECO:0007669"/>
    <property type="project" value="InterPro"/>
</dbReference>
<comment type="caution">
    <text evidence="2">The sequence shown here is derived from an EMBL/GenBank/DDBJ whole genome shotgun (WGS) entry which is preliminary data.</text>
</comment>
<feature type="domain" description="HTH cro/C1-type" evidence="1">
    <location>
        <begin position="17"/>
        <end position="71"/>
    </location>
</feature>
<dbReference type="Proteomes" id="UP000305836">
    <property type="component" value="Unassembled WGS sequence"/>
</dbReference>
<dbReference type="InterPro" id="IPR010982">
    <property type="entry name" value="Lambda_DNA-bd_dom_sf"/>
</dbReference>
<keyword evidence="4" id="KW-1185">Reference proteome</keyword>
<evidence type="ECO:0000313" key="4">
    <source>
        <dbReference type="Proteomes" id="UP000305836"/>
    </source>
</evidence>
<dbReference type="AlphaFoldDB" id="A0A4U3LTQ8"/>
<dbReference type="OrthoDB" id="3831186at2"/>
<dbReference type="PROSITE" id="PS50943">
    <property type="entry name" value="HTH_CROC1"/>
    <property type="match status" value="1"/>
</dbReference>
<name>A0A4U3LTQ8_9ACTN</name>
<dbReference type="SMART" id="SM00530">
    <property type="entry name" value="HTH_XRE"/>
    <property type="match status" value="1"/>
</dbReference>
<dbReference type="Pfam" id="PF01381">
    <property type="entry name" value="HTH_3"/>
    <property type="match status" value="1"/>
</dbReference>
<dbReference type="Gene3D" id="1.10.260.40">
    <property type="entry name" value="lambda repressor-like DNA-binding domains"/>
    <property type="match status" value="1"/>
</dbReference>